<dbReference type="STRING" id="260552.Mag101_15110"/>
<dbReference type="InterPro" id="IPR014729">
    <property type="entry name" value="Rossmann-like_a/b/a_fold"/>
</dbReference>
<dbReference type="AlphaFoldDB" id="A0A1Q2M813"/>
<dbReference type="InterPro" id="IPR052551">
    <property type="entry name" value="UV-DNA_repair_photolyase"/>
</dbReference>
<dbReference type="OrthoDB" id="5288100at2"/>
<gene>
    <name evidence="1" type="ORF">Mag101_15110</name>
</gene>
<proteinExistence type="predicted"/>
<protein>
    <submittedName>
        <fullName evidence="1">Cryptochrome/photolyase family protein</fullName>
    </submittedName>
</protein>
<dbReference type="PANTHER" id="PTHR38657">
    <property type="entry name" value="SLR1343 PROTEIN"/>
    <property type="match status" value="1"/>
</dbReference>
<dbReference type="InterPro" id="IPR007357">
    <property type="entry name" value="PhrB-like"/>
</dbReference>
<dbReference type="Gene3D" id="1.10.579.10">
    <property type="entry name" value="DNA Cyclobutane Dipyrimidine Photolyase, subunit A, domain 3"/>
    <property type="match status" value="1"/>
</dbReference>
<accession>A0A1Q2M813</accession>
<reference evidence="1" key="1">
    <citation type="submission" date="2017-02" db="EMBL/GenBank/DDBJ databases">
        <title>Genome of Microbulbifer agarilyticus GP101.</title>
        <authorList>
            <person name="Jung J."/>
            <person name="Bae S.S."/>
            <person name="Baek K."/>
        </authorList>
    </citation>
    <scope>NUCLEOTIDE SEQUENCE [LARGE SCALE GENOMIC DNA]</scope>
    <source>
        <strain evidence="1">GP101</strain>
    </source>
</reference>
<dbReference type="EMBL" id="CP019650">
    <property type="protein sequence ID" value="AQQ68811.1"/>
    <property type="molecule type" value="Genomic_DNA"/>
</dbReference>
<keyword evidence="2" id="KW-1185">Reference proteome</keyword>
<dbReference type="InterPro" id="IPR036134">
    <property type="entry name" value="Crypto/Photolyase_FAD-like_sf"/>
</dbReference>
<dbReference type="RefSeq" id="WP_077406811.1">
    <property type="nucleotide sequence ID" value="NZ_CP019650.1"/>
</dbReference>
<dbReference type="Proteomes" id="UP000188219">
    <property type="component" value="Chromosome"/>
</dbReference>
<evidence type="ECO:0000313" key="2">
    <source>
        <dbReference type="Proteomes" id="UP000188219"/>
    </source>
</evidence>
<dbReference type="SUPFAM" id="SSF48173">
    <property type="entry name" value="Cryptochrome/photolyase FAD-binding domain"/>
    <property type="match status" value="1"/>
</dbReference>
<dbReference type="Gene3D" id="1.25.40.80">
    <property type="match status" value="1"/>
</dbReference>
<dbReference type="Gene3D" id="1.10.10.1710">
    <property type="entry name" value="Deoxyribodipyrimidine photolyase-related"/>
    <property type="match status" value="1"/>
</dbReference>
<dbReference type="GO" id="GO:0016829">
    <property type="term" value="F:lyase activity"/>
    <property type="evidence" value="ECO:0007669"/>
    <property type="project" value="UniProtKB-KW"/>
</dbReference>
<dbReference type="KEGG" id="maga:Mag101_15110"/>
<evidence type="ECO:0000313" key="1">
    <source>
        <dbReference type="EMBL" id="AQQ68811.1"/>
    </source>
</evidence>
<dbReference type="Gene3D" id="3.40.50.620">
    <property type="entry name" value="HUPs"/>
    <property type="match status" value="1"/>
</dbReference>
<organism evidence="1 2">
    <name type="scientific">Microbulbifer agarilyticus</name>
    <dbReference type="NCBI Taxonomy" id="260552"/>
    <lineage>
        <taxon>Bacteria</taxon>
        <taxon>Pseudomonadati</taxon>
        <taxon>Pseudomonadota</taxon>
        <taxon>Gammaproteobacteria</taxon>
        <taxon>Cellvibrionales</taxon>
        <taxon>Microbulbiferaceae</taxon>
        <taxon>Microbulbifer</taxon>
    </lineage>
</organism>
<dbReference type="Pfam" id="PF04244">
    <property type="entry name" value="DPRP"/>
    <property type="match status" value="1"/>
</dbReference>
<dbReference type="PANTHER" id="PTHR38657:SF1">
    <property type="entry name" value="SLR1343 PROTEIN"/>
    <property type="match status" value="1"/>
</dbReference>
<sequence>MKRLRLVLGDQLNHNHSWYRDDDAETWYFIAEMRQETDYASHHIQKVVAFFEAMAEFAAWLKVRGKNVIHYTLDHPENSQNLGTNIAGLVAKHQFACFQYQLPDEYRLDQQLAQLADDLSIPTEVFDSEHFLTERNALSKFFEGKKTLLMESFYRHMRKQHDILLTSAGEPEGGQWNFDQSNRKKWTGSPEIPHARGFRKNVTATVARLEHCGVKTIGAIDPQQFSWPTSREDALAVLRHFCSALLPHFGDYQDAMHDREVYLFHSRLSFALNSKLLHPQEVIDKAIAHWRAHQSEIDISQIEGFVRQILGWREYMRGIYWKAMPDYRRCNRLHNHRPLPEFYWSGNTQMNCLHHAIRNSLDNAYAHHIQRLMITGNFALLAQVHPDQVEAWYLGIYIDAIEWVEMPNTRGMSQFADGGLVATKPYVSSGSYIHKMSNYCESCRYNVKERTSDEACPFNSLYWHFIEEKRERLAHNPRMSMMLHQLDKMSDADRKALRTRARQIIQNPDKF</sequence>
<name>A0A1Q2M813_9GAMM</name>